<dbReference type="InterPro" id="IPR042116">
    <property type="entry name" value="TypA/BipA_C"/>
</dbReference>
<dbReference type="InterPro" id="IPR031157">
    <property type="entry name" value="G_TR_CS"/>
</dbReference>
<comment type="subcellular location">
    <subcellularLocation>
        <location evidence="3">Cytoplasm</location>
    </subcellularLocation>
    <text evidence="3">Binds to ribosomes.</text>
</comment>
<dbReference type="InterPro" id="IPR000795">
    <property type="entry name" value="T_Tr_GTP-bd_dom"/>
</dbReference>
<dbReference type="InterPro" id="IPR047041">
    <property type="entry name" value="BipA_GTP-bd_dom"/>
</dbReference>
<dbReference type="Gene3D" id="3.30.70.870">
    <property type="entry name" value="Elongation Factor G (Translational Gtpase), domain 3"/>
    <property type="match status" value="1"/>
</dbReference>
<evidence type="ECO:0000313" key="5">
    <source>
        <dbReference type="EMBL" id="MFD0705096.1"/>
    </source>
</evidence>
<dbReference type="InterPro" id="IPR048876">
    <property type="entry name" value="BipA_C"/>
</dbReference>
<dbReference type="HAMAP" id="MF_00849">
    <property type="entry name" value="BipA"/>
    <property type="match status" value="1"/>
</dbReference>
<keyword evidence="2 3" id="KW-0342">GTP-binding</keyword>
<dbReference type="InterPro" id="IPR005225">
    <property type="entry name" value="Small_GTP-bd"/>
</dbReference>
<dbReference type="NCBIfam" id="TIGR00231">
    <property type="entry name" value="small_GTP"/>
    <property type="match status" value="1"/>
</dbReference>
<keyword evidence="3" id="KW-0694">RNA-binding</keyword>
<dbReference type="Gene3D" id="2.40.50.250">
    <property type="entry name" value="bipa protein"/>
    <property type="match status" value="1"/>
</dbReference>
<reference evidence="6" key="1">
    <citation type="journal article" date="2019" name="Int. J. Syst. Evol. Microbiol.">
        <title>The Global Catalogue of Microorganisms (GCM) 10K type strain sequencing project: providing services to taxonomists for standard genome sequencing and annotation.</title>
        <authorList>
            <consortium name="The Broad Institute Genomics Platform"/>
            <consortium name="The Broad Institute Genome Sequencing Center for Infectious Disease"/>
            <person name="Wu L."/>
            <person name="Ma J."/>
        </authorList>
    </citation>
    <scope>NUCLEOTIDE SEQUENCE [LARGE SCALE GENOMIC DNA]</scope>
    <source>
        <strain evidence="6">CCM 8604</strain>
    </source>
</reference>
<dbReference type="PROSITE" id="PS00301">
    <property type="entry name" value="G_TR_1"/>
    <property type="match status" value="1"/>
</dbReference>
<dbReference type="InterPro" id="IPR047043">
    <property type="entry name" value="BipA_III"/>
</dbReference>
<evidence type="ECO:0000313" key="6">
    <source>
        <dbReference type="Proteomes" id="UP001597036"/>
    </source>
</evidence>
<dbReference type="PANTHER" id="PTHR42908:SF8">
    <property type="entry name" value="TR-TYPE G DOMAIN-CONTAINING PROTEIN"/>
    <property type="match status" value="1"/>
</dbReference>
<dbReference type="Gene3D" id="3.40.50.300">
    <property type="entry name" value="P-loop containing nucleotide triphosphate hydrolases"/>
    <property type="match status" value="1"/>
</dbReference>
<sequence>MALRSNIRNVAIVAHVDHGKTTLVNAMLQQSHVFSEREEVPDRVMDSGDIEREKGITILAKNTAIDYNGPAAQELGEKDGIIINVVDTPGHADFGGEVERGISMVDGVVLLVDASEGPLPQTRFVLRKALEAKLPVILAINKTDRPDARIEEVVGEATDLLLGLAQDVVEEGVELDLDSLLDLPVIYCAAKAGRADTVQPADGDVPANDNLEPLFEMIVKNIPAPEYDENAPLQAHVTNIDASDYLGRLGLVRIYSGELVKGKQYGLSRMDGTIENFKLTEILRTEGLDRVPAETAGPGDIVAIAGVEDIMIGETIVDPNNPKPLPLIHVDEPAISMTFGTNDSPIAGTEGKDHKLTARMLKDRLDKELIGNVSIQVLDTDRPDVWEVRGRGELALAVLAEEMRREGFELTVGRPQVVTRKDENGKLQEPFEHSTIDVPEEYMGAVTQLMAARKGRMDSMTNHGSGWVRMEFTVPSRGLIGFRTQLLSSTRGTGIASSISAGYGDWAGEIVVRQNGSMVADRQGKASPYAMQKLQARGNFFVQPQSPVYEGQVVGVTGKPGDLDINITLEKHMTNMRSATADVLETLTPPIQMSLEESLDFANDDECVEVTPESIRVRKIILSRDAWYKWNAQQRRQNKNKNK</sequence>
<keyword evidence="3" id="KW-0820">tRNA-binding</keyword>
<keyword evidence="3" id="KW-0690">Ribosome biogenesis</keyword>
<dbReference type="CDD" id="cd03710">
    <property type="entry name" value="BipA_TypA_C"/>
    <property type="match status" value="1"/>
</dbReference>
<dbReference type="InterPro" id="IPR027417">
    <property type="entry name" value="P-loop_NTPase"/>
</dbReference>
<comment type="catalytic activity">
    <reaction evidence="3">
        <text>GTP + H2O = GDP + phosphate + H(+)</text>
        <dbReference type="Rhea" id="RHEA:19669"/>
        <dbReference type="ChEBI" id="CHEBI:15377"/>
        <dbReference type="ChEBI" id="CHEBI:15378"/>
        <dbReference type="ChEBI" id="CHEBI:37565"/>
        <dbReference type="ChEBI" id="CHEBI:43474"/>
        <dbReference type="ChEBI" id="CHEBI:58189"/>
    </reaction>
</comment>
<dbReference type="InterPro" id="IPR009000">
    <property type="entry name" value="Transl_B-barrel_sf"/>
</dbReference>
<name>A0ABW2Y935_9BIFI</name>
<dbReference type="RefSeq" id="WP_377938794.1">
    <property type="nucleotide sequence ID" value="NZ_JBHTHQ010000021.1"/>
</dbReference>
<accession>A0ABW2Y935</accession>
<dbReference type="PROSITE" id="PS51722">
    <property type="entry name" value="G_TR_2"/>
    <property type="match status" value="1"/>
</dbReference>
<dbReference type="PANTHER" id="PTHR42908">
    <property type="entry name" value="TRANSLATION ELONGATION FACTOR-RELATED"/>
    <property type="match status" value="1"/>
</dbReference>
<dbReference type="SMART" id="SM00838">
    <property type="entry name" value="EFG_C"/>
    <property type="match status" value="1"/>
</dbReference>
<dbReference type="InterPro" id="IPR053905">
    <property type="entry name" value="EF-G-like_DII"/>
</dbReference>
<dbReference type="Pfam" id="PF00009">
    <property type="entry name" value="GTP_EFTU"/>
    <property type="match status" value="1"/>
</dbReference>
<dbReference type="Pfam" id="PF22042">
    <property type="entry name" value="EF-G_D2"/>
    <property type="match status" value="1"/>
</dbReference>
<dbReference type="Gene3D" id="2.40.30.10">
    <property type="entry name" value="Translation factors"/>
    <property type="match status" value="1"/>
</dbReference>
<dbReference type="SUPFAM" id="SSF52540">
    <property type="entry name" value="P-loop containing nucleoside triphosphate hydrolases"/>
    <property type="match status" value="1"/>
</dbReference>
<evidence type="ECO:0000256" key="2">
    <source>
        <dbReference type="ARBA" id="ARBA00023134"/>
    </source>
</evidence>
<dbReference type="CDD" id="cd01891">
    <property type="entry name" value="TypA_BipA"/>
    <property type="match status" value="1"/>
</dbReference>
<proteinExistence type="inferred from homology"/>
<evidence type="ECO:0000259" key="4">
    <source>
        <dbReference type="PROSITE" id="PS51722"/>
    </source>
</evidence>
<dbReference type="Pfam" id="PF00679">
    <property type="entry name" value="EFG_C"/>
    <property type="match status" value="1"/>
</dbReference>
<evidence type="ECO:0000256" key="3">
    <source>
        <dbReference type="HAMAP-Rule" id="MF_00849"/>
    </source>
</evidence>
<organism evidence="5 6">
    <name type="scientific">Alloscardovia venturai</name>
    <dbReference type="NCBI Taxonomy" id="1769421"/>
    <lineage>
        <taxon>Bacteria</taxon>
        <taxon>Bacillati</taxon>
        <taxon>Actinomycetota</taxon>
        <taxon>Actinomycetes</taxon>
        <taxon>Bifidobacteriales</taxon>
        <taxon>Bifidobacteriaceae</taxon>
        <taxon>Alloscardovia</taxon>
    </lineage>
</organism>
<gene>
    <name evidence="5" type="primary">typA</name>
    <name evidence="3" type="synonym">bipA</name>
    <name evidence="5" type="ORF">ACFQY8_04980</name>
</gene>
<dbReference type="InterPro" id="IPR035647">
    <property type="entry name" value="EFG_III/V"/>
</dbReference>
<dbReference type="CDD" id="cd16263">
    <property type="entry name" value="BipA_III"/>
    <property type="match status" value="1"/>
</dbReference>
<evidence type="ECO:0000256" key="1">
    <source>
        <dbReference type="ARBA" id="ARBA00022741"/>
    </source>
</evidence>
<keyword evidence="3" id="KW-0378">Hydrolase</keyword>
<dbReference type="NCBIfam" id="TIGR01394">
    <property type="entry name" value="TypA_BipA"/>
    <property type="match status" value="1"/>
</dbReference>
<dbReference type="SUPFAM" id="SSF54980">
    <property type="entry name" value="EF-G C-terminal domain-like"/>
    <property type="match status" value="2"/>
</dbReference>
<dbReference type="InterPro" id="IPR000640">
    <property type="entry name" value="EFG_V-like"/>
</dbReference>
<protein>
    <recommendedName>
        <fullName evidence="3">Large ribosomal subunit assembly factor BipA</fullName>
        <ecNumber evidence="3">3.6.5.-</ecNumber>
    </recommendedName>
    <alternativeName>
        <fullName evidence="3">GTP-binding protein BipA</fullName>
    </alternativeName>
</protein>
<keyword evidence="6" id="KW-1185">Reference proteome</keyword>
<keyword evidence="1 3" id="KW-0547">Nucleotide-binding</keyword>
<dbReference type="Pfam" id="PF21018">
    <property type="entry name" value="BipA_C"/>
    <property type="match status" value="1"/>
</dbReference>
<comment type="function">
    <text evidence="3">A 50S ribosomal subunit assembly protein with GTPase activity, required for 50S subunit assembly at low temperatures, may also play a role in translation. Binds GTP and analogs. Binds the 70S ribosome between the 30S and 50S subunits, in a similar position as ribosome-bound EF-G; it contacts a number of ribosomal proteins, both rRNAs and the A-site tRNA.</text>
</comment>
<keyword evidence="3" id="KW-0963">Cytoplasm</keyword>
<feature type="domain" description="Tr-type G" evidence="4">
    <location>
        <begin position="5"/>
        <end position="226"/>
    </location>
</feature>
<dbReference type="CDD" id="cd03691">
    <property type="entry name" value="BipA_TypA_II"/>
    <property type="match status" value="1"/>
</dbReference>
<feature type="binding site" evidence="3">
    <location>
        <begin position="17"/>
        <end position="22"/>
    </location>
    <ligand>
        <name>GTP</name>
        <dbReference type="ChEBI" id="CHEBI:37565"/>
    </ligand>
</feature>
<dbReference type="SUPFAM" id="SSF50447">
    <property type="entry name" value="Translation proteins"/>
    <property type="match status" value="1"/>
</dbReference>
<dbReference type="InterPro" id="IPR035651">
    <property type="entry name" value="BipA_V"/>
</dbReference>
<comment type="caution">
    <text evidence="5">The sequence shown here is derived from an EMBL/GenBank/DDBJ whole genome shotgun (WGS) entry which is preliminary data.</text>
</comment>
<comment type="similarity">
    <text evidence="3">Belongs to the TRAFAC class translation factor GTPase superfamily. Classic translation factor GTPase family. BipA subfamily.</text>
</comment>
<dbReference type="EC" id="3.6.5.-" evidence="3"/>
<dbReference type="InterPro" id="IPR047042">
    <property type="entry name" value="BipA_II"/>
</dbReference>
<comment type="subunit">
    <text evidence="3">Monomer.</text>
</comment>
<keyword evidence="3" id="KW-0699">rRNA-binding</keyword>
<dbReference type="PRINTS" id="PR00315">
    <property type="entry name" value="ELONGATNFCT"/>
</dbReference>
<feature type="binding site" evidence="3">
    <location>
        <begin position="141"/>
        <end position="144"/>
    </location>
    <ligand>
        <name>GTP</name>
        <dbReference type="ChEBI" id="CHEBI:37565"/>
    </ligand>
</feature>
<dbReference type="Proteomes" id="UP001597036">
    <property type="component" value="Unassembled WGS sequence"/>
</dbReference>
<dbReference type="Gene3D" id="3.30.70.240">
    <property type="match status" value="1"/>
</dbReference>
<dbReference type="EMBL" id="JBHTHQ010000021">
    <property type="protein sequence ID" value="MFD0705096.1"/>
    <property type="molecule type" value="Genomic_DNA"/>
</dbReference>
<dbReference type="InterPro" id="IPR006298">
    <property type="entry name" value="BipA"/>
</dbReference>